<dbReference type="PROSITE" id="PS50949">
    <property type="entry name" value="HTH_GNTR"/>
    <property type="match status" value="1"/>
</dbReference>
<dbReference type="Proteomes" id="UP000294498">
    <property type="component" value="Unassembled WGS sequence"/>
</dbReference>
<dbReference type="InterPro" id="IPR000524">
    <property type="entry name" value="Tscrpt_reg_HTH_GntR"/>
</dbReference>
<organism evidence="7 8">
    <name type="scientific">Dinghuibacter silviterrae</name>
    <dbReference type="NCBI Taxonomy" id="1539049"/>
    <lineage>
        <taxon>Bacteria</taxon>
        <taxon>Pseudomonadati</taxon>
        <taxon>Bacteroidota</taxon>
        <taxon>Chitinophagia</taxon>
        <taxon>Chitinophagales</taxon>
        <taxon>Chitinophagaceae</taxon>
        <taxon>Dinghuibacter</taxon>
    </lineage>
</organism>
<dbReference type="InterPro" id="IPR004839">
    <property type="entry name" value="Aminotransferase_I/II_large"/>
</dbReference>
<dbReference type="GO" id="GO:0008483">
    <property type="term" value="F:transaminase activity"/>
    <property type="evidence" value="ECO:0007669"/>
    <property type="project" value="UniProtKB-KW"/>
</dbReference>
<proteinExistence type="inferred from homology"/>
<evidence type="ECO:0000256" key="2">
    <source>
        <dbReference type="ARBA" id="ARBA00022898"/>
    </source>
</evidence>
<dbReference type="GO" id="GO:0003700">
    <property type="term" value="F:DNA-binding transcription factor activity"/>
    <property type="evidence" value="ECO:0007669"/>
    <property type="project" value="InterPro"/>
</dbReference>
<sequence>MLPYATLVQIDRNAPLPVYKQVAHRLVSLIQEGRIQPGAFLPGTRELAALLTLHRKTVVAAYEELERQDWIRTIPRKGVLVSPDLPEVKPRTFQPGKGTGAYKGGTGFDFTHQETQPPPLIASPRFRLVINDGFPDVRESPLALLLRECRRVSQTRAYAHRLMYGRPSGTDHLREALATHLSASRGLAIGPENVLVTRGAQMSIYLAAALLIRPGDKVIVGTTNYHYADLCFEQLGAQLVRVPVDEQGIDVQAVAAVCKRTRIRMLYVVPHHHHPTTVTLSAERRMHLLELIRDQNLAVIEDDYDYDFHYASGPILPLASGDHGGNVLYTGSMTKSLALSIRIGFLVAPAVFVEEAARFRRLLDLRGDNLVEEALAGLIDNGDIDRHLKKTNKLFKERRDVFCDLLTGQLGGLVDFKKPDGGMAVWARFPKRFSIPRLSARAGELGLLIGDGSAYRTVGSAENGIRMGFASLTTTEIREAIRLLKRAAEA</sequence>
<dbReference type="InterPro" id="IPR036388">
    <property type="entry name" value="WH-like_DNA-bd_sf"/>
</dbReference>
<dbReference type="InterPro" id="IPR015421">
    <property type="entry name" value="PyrdxlP-dep_Trfase_major"/>
</dbReference>
<comment type="similarity">
    <text evidence="1">In the C-terminal section; belongs to the class-I pyridoxal-phosphate-dependent aminotransferase family.</text>
</comment>
<dbReference type="CDD" id="cd07377">
    <property type="entry name" value="WHTH_GntR"/>
    <property type="match status" value="1"/>
</dbReference>
<comment type="caution">
    <text evidence="7">The sequence shown here is derived from an EMBL/GenBank/DDBJ whole genome shotgun (WGS) entry which is preliminary data.</text>
</comment>
<protein>
    <submittedName>
        <fullName evidence="7">GntR family transcriptional regulator/MocR family aminotransferase</fullName>
    </submittedName>
</protein>
<dbReference type="SMART" id="SM00345">
    <property type="entry name" value="HTH_GNTR"/>
    <property type="match status" value="1"/>
</dbReference>
<evidence type="ECO:0000256" key="3">
    <source>
        <dbReference type="ARBA" id="ARBA00023015"/>
    </source>
</evidence>
<feature type="domain" description="HTH gntR-type" evidence="6">
    <location>
        <begin position="16"/>
        <end position="84"/>
    </location>
</feature>
<keyword evidence="4" id="KW-0238">DNA-binding</keyword>
<dbReference type="EMBL" id="SODV01000002">
    <property type="protein sequence ID" value="TDW96820.1"/>
    <property type="molecule type" value="Genomic_DNA"/>
</dbReference>
<dbReference type="SUPFAM" id="SSF46785">
    <property type="entry name" value="Winged helix' DNA-binding domain"/>
    <property type="match status" value="1"/>
</dbReference>
<evidence type="ECO:0000256" key="5">
    <source>
        <dbReference type="ARBA" id="ARBA00023163"/>
    </source>
</evidence>
<dbReference type="CDD" id="cd00609">
    <property type="entry name" value="AAT_like"/>
    <property type="match status" value="1"/>
</dbReference>
<dbReference type="InterPro" id="IPR036390">
    <property type="entry name" value="WH_DNA-bd_sf"/>
</dbReference>
<reference evidence="7 8" key="1">
    <citation type="submission" date="2019-03" db="EMBL/GenBank/DDBJ databases">
        <title>Genomic Encyclopedia of Type Strains, Phase IV (KMG-IV): sequencing the most valuable type-strain genomes for metagenomic binning, comparative biology and taxonomic classification.</title>
        <authorList>
            <person name="Goeker M."/>
        </authorList>
    </citation>
    <scope>NUCLEOTIDE SEQUENCE [LARGE SCALE GENOMIC DNA]</scope>
    <source>
        <strain evidence="7 8">DSM 100059</strain>
    </source>
</reference>
<dbReference type="RefSeq" id="WP_133997937.1">
    <property type="nucleotide sequence ID" value="NZ_SODV01000002.1"/>
</dbReference>
<keyword evidence="3" id="KW-0805">Transcription regulation</keyword>
<evidence type="ECO:0000313" key="8">
    <source>
        <dbReference type="Proteomes" id="UP000294498"/>
    </source>
</evidence>
<keyword evidence="8" id="KW-1185">Reference proteome</keyword>
<evidence type="ECO:0000256" key="1">
    <source>
        <dbReference type="ARBA" id="ARBA00005384"/>
    </source>
</evidence>
<dbReference type="OrthoDB" id="594134at2"/>
<dbReference type="InterPro" id="IPR051446">
    <property type="entry name" value="HTH_trans_reg/aminotransferase"/>
</dbReference>
<dbReference type="Gene3D" id="3.40.640.10">
    <property type="entry name" value="Type I PLP-dependent aspartate aminotransferase-like (Major domain)"/>
    <property type="match status" value="1"/>
</dbReference>
<evidence type="ECO:0000313" key="7">
    <source>
        <dbReference type="EMBL" id="TDW96820.1"/>
    </source>
</evidence>
<gene>
    <name evidence="7" type="ORF">EDB95_4656</name>
</gene>
<keyword evidence="5" id="KW-0804">Transcription</keyword>
<dbReference type="PANTHER" id="PTHR46577:SF2">
    <property type="entry name" value="TRANSCRIPTIONAL REGULATORY PROTEIN"/>
    <property type="match status" value="1"/>
</dbReference>
<dbReference type="Pfam" id="PF00392">
    <property type="entry name" value="GntR"/>
    <property type="match status" value="1"/>
</dbReference>
<dbReference type="PANTHER" id="PTHR46577">
    <property type="entry name" value="HTH-TYPE TRANSCRIPTIONAL REGULATORY PROTEIN GABR"/>
    <property type="match status" value="1"/>
</dbReference>
<name>A0A4R8DIL4_9BACT</name>
<keyword evidence="7" id="KW-0808">Transferase</keyword>
<accession>A0A4R8DIL4</accession>
<dbReference type="GO" id="GO:0030170">
    <property type="term" value="F:pyridoxal phosphate binding"/>
    <property type="evidence" value="ECO:0007669"/>
    <property type="project" value="InterPro"/>
</dbReference>
<dbReference type="Gene3D" id="1.10.10.10">
    <property type="entry name" value="Winged helix-like DNA-binding domain superfamily/Winged helix DNA-binding domain"/>
    <property type="match status" value="1"/>
</dbReference>
<evidence type="ECO:0000259" key="6">
    <source>
        <dbReference type="PROSITE" id="PS50949"/>
    </source>
</evidence>
<keyword evidence="2" id="KW-0663">Pyridoxal phosphate</keyword>
<dbReference type="InterPro" id="IPR015424">
    <property type="entry name" value="PyrdxlP-dep_Trfase"/>
</dbReference>
<dbReference type="AlphaFoldDB" id="A0A4R8DIL4"/>
<dbReference type="Pfam" id="PF00155">
    <property type="entry name" value="Aminotran_1_2"/>
    <property type="match status" value="1"/>
</dbReference>
<evidence type="ECO:0000256" key="4">
    <source>
        <dbReference type="ARBA" id="ARBA00023125"/>
    </source>
</evidence>
<dbReference type="GO" id="GO:0003677">
    <property type="term" value="F:DNA binding"/>
    <property type="evidence" value="ECO:0007669"/>
    <property type="project" value="UniProtKB-KW"/>
</dbReference>
<dbReference type="SUPFAM" id="SSF53383">
    <property type="entry name" value="PLP-dependent transferases"/>
    <property type="match status" value="1"/>
</dbReference>
<keyword evidence="7" id="KW-0032">Aminotransferase</keyword>